<name>A0A9N9GVY5_9GLOM</name>
<feature type="coiled-coil region" evidence="1">
    <location>
        <begin position="4"/>
        <end position="31"/>
    </location>
</feature>
<keyword evidence="3" id="KW-1185">Reference proteome</keyword>
<proteinExistence type="predicted"/>
<feature type="non-terminal residue" evidence="2">
    <location>
        <position position="248"/>
    </location>
</feature>
<sequence>MDRYRAALLAAKETEKKIKALTESENGDENESVLACGKIVPDTKNNCEVSAASLWLKGKRMILHLFEYFKKLSNRQWMSKSIKSCPVEELEGTNTAALIPKHETIFTFADEENWKDCAKNETANEPGSDAVDVYRFKIVSISPIVGVVAAYSLGIIQACSTDLAEYLFGTIEGTVIPESAFRHTAILLKSTYSNDVSSTKLSTSPCGPSGITTVHRDGTEFSVDIQMRVVEYADEPLRALWITYDRSL</sequence>
<accession>A0A9N9GVY5</accession>
<dbReference type="OrthoDB" id="10252171at2759"/>
<evidence type="ECO:0000313" key="2">
    <source>
        <dbReference type="EMBL" id="CAG8638345.1"/>
    </source>
</evidence>
<gene>
    <name evidence="2" type="ORF">POCULU_LOCUS9279</name>
</gene>
<protein>
    <submittedName>
        <fullName evidence="2">3417_t:CDS:1</fullName>
    </submittedName>
</protein>
<dbReference type="EMBL" id="CAJVPJ010003314">
    <property type="protein sequence ID" value="CAG8638345.1"/>
    <property type="molecule type" value="Genomic_DNA"/>
</dbReference>
<organism evidence="2 3">
    <name type="scientific">Paraglomus occultum</name>
    <dbReference type="NCBI Taxonomy" id="144539"/>
    <lineage>
        <taxon>Eukaryota</taxon>
        <taxon>Fungi</taxon>
        <taxon>Fungi incertae sedis</taxon>
        <taxon>Mucoromycota</taxon>
        <taxon>Glomeromycotina</taxon>
        <taxon>Glomeromycetes</taxon>
        <taxon>Paraglomerales</taxon>
        <taxon>Paraglomeraceae</taxon>
        <taxon>Paraglomus</taxon>
    </lineage>
</organism>
<evidence type="ECO:0000256" key="1">
    <source>
        <dbReference type="SAM" id="Coils"/>
    </source>
</evidence>
<evidence type="ECO:0000313" key="3">
    <source>
        <dbReference type="Proteomes" id="UP000789572"/>
    </source>
</evidence>
<dbReference type="Proteomes" id="UP000789572">
    <property type="component" value="Unassembled WGS sequence"/>
</dbReference>
<dbReference type="AlphaFoldDB" id="A0A9N9GVY5"/>
<comment type="caution">
    <text evidence="2">The sequence shown here is derived from an EMBL/GenBank/DDBJ whole genome shotgun (WGS) entry which is preliminary data.</text>
</comment>
<keyword evidence="1" id="KW-0175">Coiled coil</keyword>
<reference evidence="2" key="1">
    <citation type="submission" date="2021-06" db="EMBL/GenBank/DDBJ databases">
        <authorList>
            <person name="Kallberg Y."/>
            <person name="Tangrot J."/>
            <person name="Rosling A."/>
        </authorList>
    </citation>
    <scope>NUCLEOTIDE SEQUENCE</scope>
    <source>
        <strain evidence="2">IA702</strain>
    </source>
</reference>